<keyword evidence="1" id="KW-0812">Transmembrane</keyword>
<evidence type="ECO:0000313" key="3">
    <source>
        <dbReference type="Proteomes" id="UP001354971"/>
    </source>
</evidence>
<dbReference type="EMBL" id="JAZDRP010000003">
    <property type="protein sequence ID" value="MEE2525721.1"/>
    <property type="molecule type" value="Genomic_DNA"/>
</dbReference>
<evidence type="ECO:0008006" key="4">
    <source>
        <dbReference type="Google" id="ProtNLM"/>
    </source>
</evidence>
<keyword evidence="1" id="KW-1133">Transmembrane helix</keyword>
<keyword evidence="1" id="KW-0472">Membrane</keyword>
<keyword evidence="3" id="KW-1185">Reference proteome</keyword>
<gene>
    <name evidence="2" type="ORF">V0U79_05030</name>
</gene>
<evidence type="ECO:0000313" key="2">
    <source>
        <dbReference type="EMBL" id="MEE2525721.1"/>
    </source>
</evidence>
<accession>A0ABU7LQ19</accession>
<comment type="caution">
    <text evidence="2">The sequence shown here is derived from an EMBL/GenBank/DDBJ whole genome shotgun (WGS) entry which is preliminary data.</text>
</comment>
<proteinExistence type="predicted"/>
<sequence>MILANLAKAVREQNWFAVAIEFVIVIAGVAIGFQIQGWNAEREERTAEAELLGRLHAEFSTNLARIDERTFYLSILSSGEELFSQITEARDSGDETIMAAGSTLRVFLFAPTFEADTPVLDGLISRGQLEIIEDRSIQNVLATWERELRDYTAFAERARRYSDELLLPALSVRGDVGDILMAADTQSLDDPARQVYVQIRIDAELRGIVAGRYSAARSAQRKFDLLRSAAIDVIDAIERQLPSTVRP</sequence>
<organism evidence="2 3">
    <name type="scientific">Hyphobacterium lacteum</name>
    <dbReference type="NCBI Taxonomy" id="3116575"/>
    <lineage>
        <taxon>Bacteria</taxon>
        <taxon>Pseudomonadati</taxon>
        <taxon>Pseudomonadota</taxon>
        <taxon>Alphaproteobacteria</taxon>
        <taxon>Maricaulales</taxon>
        <taxon>Maricaulaceae</taxon>
        <taxon>Hyphobacterium</taxon>
    </lineage>
</organism>
<feature type="transmembrane region" description="Helical" evidence="1">
    <location>
        <begin position="15"/>
        <end position="35"/>
    </location>
</feature>
<name>A0ABU7LQ19_9PROT</name>
<dbReference type="Proteomes" id="UP001354971">
    <property type="component" value="Unassembled WGS sequence"/>
</dbReference>
<dbReference type="RefSeq" id="WP_330198385.1">
    <property type="nucleotide sequence ID" value="NZ_JAZDRP010000003.1"/>
</dbReference>
<reference evidence="2 3" key="1">
    <citation type="submission" date="2024-01" db="EMBL/GenBank/DDBJ databases">
        <title>Hyphobacterium bacterium isolated from marine sediment.</title>
        <authorList>
            <person name="Zhao S."/>
        </authorList>
    </citation>
    <scope>NUCLEOTIDE SEQUENCE [LARGE SCALE GENOMIC DNA]</scope>
    <source>
        <strain evidence="3">HN65</strain>
    </source>
</reference>
<protein>
    <recommendedName>
        <fullName evidence="4">CHASE3 domain-containing protein</fullName>
    </recommendedName>
</protein>
<evidence type="ECO:0000256" key="1">
    <source>
        <dbReference type="SAM" id="Phobius"/>
    </source>
</evidence>